<dbReference type="InterPro" id="IPR053905">
    <property type="entry name" value="EF-G-like_DII"/>
</dbReference>
<dbReference type="SUPFAM" id="SSF52540">
    <property type="entry name" value="P-loop containing nucleoside triphosphate hydrolases"/>
    <property type="match status" value="1"/>
</dbReference>
<dbReference type="InterPro" id="IPR009000">
    <property type="entry name" value="Transl_B-barrel_sf"/>
</dbReference>
<comment type="subcellular location">
    <subcellularLocation>
        <location evidence="8">Cytoplasm</location>
    </subcellularLocation>
</comment>
<keyword evidence="4 8" id="KW-0547">Nucleotide-binding</keyword>
<dbReference type="InterPro" id="IPR044145">
    <property type="entry name" value="IF2_II"/>
</dbReference>
<feature type="domain" description="Tr-type G" evidence="10">
    <location>
        <begin position="114"/>
        <end position="283"/>
    </location>
</feature>
<reference evidence="11" key="1">
    <citation type="submission" date="2022-12" db="EMBL/GenBank/DDBJ databases">
        <title>Genomic Characterization of Candidatus Phytoplasma sacchari in China.</title>
        <authorList>
            <person name="Zhang R.-Y."/>
        </authorList>
    </citation>
    <scope>NUCLEOTIDE SEQUENCE [LARGE SCALE GENOMIC DNA]</scope>
    <source>
        <strain evidence="11">SCWL1</strain>
    </source>
</reference>
<evidence type="ECO:0000256" key="6">
    <source>
        <dbReference type="ARBA" id="ARBA00023134"/>
    </source>
</evidence>
<dbReference type="GO" id="GO:0003743">
    <property type="term" value="F:translation initiation factor activity"/>
    <property type="evidence" value="ECO:0007669"/>
    <property type="project" value="UniProtKB-KW"/>
</dbReference>
<keyword evidence="5 8" id="KW-0648">Protein biosynthesis</keyword>
<gene>
    <name evidence="8 11" type="primary">infB</name>
    <name evidence="11" type="ORF">O7R10_00150</name>
</gene>
<dbReference type="NCBIfam" id="TIGR00231">
    <property type="entry name" value="small_GTP"/>
    <property type="match status" value="1"/>
</dbReference>
<dbReference type="InterPro" id="IPR006847">
    <property type="entry name" value="IF2_N"/>
</dbReference>
<sequence>MMKKKNKKLFNDFQEEKEVIKIKEYVFNPQHKISDLANILKVSNFFLIKKFIDLGIKVNIDQNIDKETIKLFANHFDIKIIFEEQKKENKFVKKIEKKISKKDLNYVSKKEIIKRVPIVIIMGHVDHGKTTLLDSIRKKRTVEKEFGGITQHIGSYQIICNNGEKITFIDSPGHEAFFKMRLRGAQITDICLLIVAADDGVKAQTIESIKHAQMAKVEIIVVINKIDKPNIQKESIMSELSKFDLIPEKWGGKTIYVEISALKNEGIDELLSIILLMRDIKNIRTDLKKLPKGVVLESGLDKNKGPVATLISFQGILEIGDFIVIEDFFGKIRSIESDSGKNIRKAYPSQPILVSGLSQVPEAGDNFVICKDIKKAKNLSEERKKKFFMQKKIEEESSNLVDENVFEAEDTKKDKLLNIILKTDHQGSIDAIIKSIENIKKNDDSIKIKFVKSSVGMITVNDIKLAQTFDAILIGFNIFISNEIKKMAHDFKLQIKNYNVLYEIIDDIENRFTEMEEPVFEDKLMGKAEVRQIFNISSIGVIAGCYVIQGEIYNNSFAKIIRDNKFITEDKIISLKHLKDNISQASQNHECGILLQKFNSFKLNDIIECYKKERVKIKK</sequence>
<dbReference type="InterPro" id="IPR023115">
    <property type="entry name" value="TIF_IF2_dom3"/>
</dbReference>
<dbReference type="EMBL" id="CP115156">
    <property type="protein sequence ID" value="WBL31469.1"/>
    <property type="molecule type" value="Genomic_DNA"/>
</dbReference>
<comment type="function">
    <text evidence="7 8 9">One of the essential components for the initiation of protein synthesis. Protects formylmethionyl-tRNA from spontaneous hydrolysis and promotes its binding to the 30S ribosomal subunits. Also involved in the hydrolysis of GTP during the formation of the 70S ribosomal complex.</text>
</comment>
<evidence type="ECO:0000256" key="5">
    <source>
        <dbReference type="ARBA" id="ARBA00022917"/>
    </source>
</evidence>
<evidence type="ECO:0000256" key="4">
    <source>
        <dbReference type="ARBA" id="ARBA00022741"/>
    </source>
</evidence>
<proteinExistence type="inferred from homology"/>
<dbReference type="Gene3D" id="3.40.50.10050">
    <property type="entry name" value="Translation initiation factor IF- 2, domain 3"/>
    <property type="match status" value="1"/>
</dbReference>
<dbReference type="InterPro" id="IPR000795">
    <property type="entry name" value="T_Tr_GTP-bd_dom"/>
</dbReference>
<keyword evidence="12" id="KW-1185">Reference proteome</keyword>
<comment type="similarity">
    <text evidence="1 8 9">Belongs to the TRAFAC class translation factor GTPase superfamily. Classic translation factor GTPase family. IF-2 subfamily.</text>
</comment>
<dbReference type="InterPro" id="IPR027417">
    <property type="entry name" value="P-loop_NTPase"/>
</dbReference>
<dbReference type="InterPro" id="IPR000178">
    <property type="entry name" value="TF_IF2_bacterial-like"/>
</dbReference>
<name>A0ABY7M359_9MOLU</name>
<dbReference type="HAMAP" id="MF_00100_B">
    <property type="entry name" value="IF_2_B"/>
    <property type="match status" value="1"/>
</dbReference>
<dbReference type="Gene3D" id="3.40.50.300">
    <property type="entry name" value="P-loop containing nucleotide triphosphate hydrolases"/>
    <property type="match status" value="1"/>
</dbReference>
<dbReference type="CDD" id="cd03692">
    <property type="entry name" value="mtIF2_IVc"/>
    <property type="match status" value="1"/>
</dbReference>
<dbReference type="PROSITE" id="PS51722">
    <property type="entry name" value="G_TR_2"/>
    <property type="match status" value="1"/>
</dbReference>
<dbReference type="CDD" id="cd03702">
    <property type="entry name" value="IF2_mtIF2_II"/>
    <property type="match status" value="1"/>
</dbReference>
<dbReference type="InterPro" id="IPR005225">
    <property type="entry name" value="Small_GTP-bd"/>
</dbReference>
<evidence type="ECO:0000256" key="1">
    <source>
        <dbReference type="ARBA" id="ARBA00007733"/>
    </source>
</evidence>
<dbReference type="SUPFAM" id="SSF50447">
    <property type="entry name" value="Translation proteins"/>
    <property type="match status" value="2"/>
</dbReference>
<keyword evidence="3 8" id="KW-0396">Initiation factor</keyword>
<evidence type="ECO:0000259" key="10">
    <source>
        <dbReference type="PROSITE" id="PS51722"/>
    </source>
</evidence>
<evidence type="ECO:0000256" key="7">
    <source>
        <dbReference type="ARBA" id="ARBA00025162"/>
    </source>
</evidence>
<dbReference type="InterPro" id="IPR015760">
    <property type="entry name" value="TIF_IF2"/>
</dbReference>
<feature type="binding site" evidence="8">
    <location>
        <begin position="224"/>
        <end position="227"/>
    </location>
    <ligand>
        <name>GTP</name>
        <dbReference type="ChEBI" id="CHEBI:37565"/>
    </ligand>
</feature>
<dbReference type="CDD" id="cd01887">
    <property type="entry name" value="IF2_eIF5B"/>
    <property type="match status" value="1"/>
</dbReference>
<dbReference type="Pfam" id="PF04760">
    <property type="entry name" value="IF2_N"/>
    <property type="match status" value="1"/>
</dbReference>
<feature type="binding site" evidence="8">
    <location>
        <begin position="123"/>
        <end position="130"/>
    </location>
    <ligand>
        <name>GTP</name>
        <dbReference type="ChEBI" id="CHEBI:37565"/>
    </ligand>
</feature>
<evidence type="ECO:0000313" key="12">
    <source>
        <dbReference type="Proteomes" id="UP001210120"/>
    </source>
</evidence>
<dbReference type="InterPro" id="IPR036925">
    <property type="entry name" value="TIF_IF2_dom3_sf"/>
</dbReference>
<dbReference type="Gene3D" id="2.40.30.10">
    <property type="entry name" value="Translation factors"/>
    <property type="match status" value="2"/>
</dbReference>
<keyword evidence="8" id="KW-0963">Cytoplasm</keyword>
<organism evidence="11 12">
    <name type="scientific">Candidatus Phytoplasma sacchari</name>
    <dbReference type="NCBI Taxonomy" id="2609813"/>
    <lineage>
        <taxon>Bacteria</taxon>
        <taxon>Bacillati</taxon>
        <taxon>Mycoplasmatota</taxon>
        <taxon>Mollicutes</taxon>
        <taxon>Acholeplasmatales</taxon>
        <taxon>Acholeplasmataceae</taxon>
        <taxon>Candidatus Phytoplasma</taxon>
        <taxon>16SrXI (Rice yellow dwarf group)</taxon>
    </lineage>
</organism>
<dbReference type="Pfam" id="PF22042">
    <property type="entry name" value="EF-G_D2"/>
    <property type="match status" value="1"/>
</dbReference>
<comment type="caution">
    <text evidence="8">Lacks conserved residue(s) required for the propagation of feature annotation.</text>
</comment>
<dbReference type="PANTHER" id="PTHR43381:SF5">
    <property type="entry name" value="TR-TYPE G DOMAIN-CONTAINING PROTEIN"/>
    <property type="match status" value="1"/>
</dbReference>
<keyword evidence="6 8" id="KW-0342">GTP-binding</keyword>
<evidence type="ECO:0000313" key="11">
    <source>
        <dbReference type="EMBL" id="WBL31469.1"/>
    </source>
</evidence>
<dbReference type="SUPFAM" id="SSF52156">
    <property type="entry name" value="Initiation factor IF2/eIF5b, domain 3"/>
    <property type="match status" value="1"/>
</dbReference>
<evidence type="ECO:0000256" key="2">
    <source>
        <dbReference type="ARBA" id="ARBA00020675"/>
    </source>
</evidence>
<dbReference type="NCBIfam" id="TIGR00487">
    <property type="entry name" value="IF-2"/>
    <property type="match status" value="1"/>
</dbReference>
<evidence type="ECO:0000256" key="8">
    <source>
        <dbReference type="HAMAP-Rule" id="MF_00100"/>
    </source>
</evidence>
<evidence type="ECO:0000256" key="9">
    <source>
        <dbReference type="RuleBase" id="RU000644"/>
    </source>
</evidence>
<protein>
    <recommendedName>
        <fullName evidence="2 8">Translation initiation factor IF-2</fullName>
    </recommendedName>
</protein>
<dbReference type="Proteomes" id="UP001210120">
    <property type="component" value="Chromosome"/>
</dbReference>
<dbReference type="Pfam" id="PF00009">
    <property type="entry name" value="GTP_EFTU"/>
    <property type="match status" value="1"/>
</dbReference>
<evidence type="ECO:0000256" key="3">
    <source>
        <dbReference type="ARBA" id="ARBA00022540"/>
    </source>
</evidence>
<dbReference type="PANTHER" id="PTHR43381">
    <property type="entry name" value="TRANSLATION INITIATION FACTOR IF-2-RELATED"/>
    <property type="match status" value="1"/>
</dbReference>
<dbReference type="Pfam" id="PF11987">
    <property type="entry name" value="IF-2"/>
    <property type="match status" value="1"/>
</dbReference>
<accession>A0ABY7M359</accession>